<dbReference type="PANTHER" id="PTHR33507">
    <property type="entry name" value="INNER MEMBRANE PROTEIN YBBJ"/>
    <property type="match status" value="1"/>
</dbReference>
<comment type="caution">
    <text evidence="7">The sequence shown here is derived from an EMBL/GenBank/DDBJ whole genome shotgun (WGS) entry which is preliminary data.</text>
</comment>
<dbReference type="Proteomes" id="UP000462152">
    <property type="component" value="Unassembled WGS sequence"/>
</dbReference>
<sequence length="162" mass="17415">MEGTSLVLTWIVENPFAVWLIAAIVLAVVEMLSLDFFCLMLAGGSFAATLTALATDSWTIQVLVFAVASVLLIFLVRPIIVRRLNRNTPQTLSNVDRLVGQRVEVLEDVSQVSGLVRLEGDHWTARTSTHDVVLPAGSTAVVQSIDGATAVVDASTGENRPE</sequence>
<organism evidence="7 8">
    <name type="scientific">Rothia koreensis</name>
    <dbReference type="NCBI Taxonomy" id="592378"/>
    <lineage>
        <taxon>Bacteria</taxon>
        <taxon>Bacillati</taxon>
        <taxon>Actinomycetota</taxon>
        <taxon>Actinomycetes</taxon>
        <taxon>Micrococcales</taxon>
        <taxon>Micrococcaceae</taxon>
        <taxon>Rothia</taxon>
    </lineage>
</organism>
<protein>
    <submittedName>
        <fullName evidence="7">NfeD family protein</fullName>
    </submittedName>
</protein>
<evidence type="ECO:0000256" key="2">
    <source>
        <dbReference type="ARBA" id="ARBA00022692"/>
    </source>
</evidence>
<dbReference type="RefSeq" id="WP_129314388.1">
    <property type="nucleotide sequence ID" value="NZ_JBFCQO010000001.1"/>
</dbReference>
<dbReference type="EMBL" id="WOGT01000001">
    <property type="protein sequence ID" value="MUN54338.1"/>
    <property type="molecule type" value="Genomic_DNA"/>
</dbReference>
<comment type="subcellular location">
    <subcellularLocation>
        <location evidence="1">Membrane</location>
        <topology evidence="1">Multi-pass membrane protein</topology>
    </subcellularLocation>
</comment>
<dbReference type="InterPro" id="IPR002810">
    <property type="entry name" value="NfeD-like_C"/>
</dbReference>
<dbReference type="SUPFAM" id="SSF141322">
    <property type="entry name" value="NfeD domain-like"/>
    <property type="match status" value="1"/>
</dbReference>
<reference evidence="7 8" key="1">
    <citation type="submission" date="2019-12" db="EMBL/GenBank/DDBJ databases">
        <authorList>
            <person name="Li J."/>
            <person name="Shi Y."/>
            <person name="Xu G."/>
            <person name="Xiao D."/>
            <person name="Ran X."/>
        </authorList>
    </citation>
    <scope>NUCLEOTIDE SEQUENCE [LARGE SCALE GENOMIC DNA]</scope>
    <source>
        <strain evidence="7 8">JCM 15915</strain>
    </source>
</reference>
<feature type="transmembrane region" description="Helical" evidence="5">
    <location>
        <begin position="36"/>
        <end position="54"/>
    </location>
</feature>
<feature type="domain" description="NfeD-like C-terminal" evidence="6">
    <location>
        <begin position="95"/>
        <end position="152"/>
    </location>
</feature>
<feature type="transmembrane region" description="Helical" evidence="5">
    <location>
        <begin position="6"/>
        <end position="29"/>
    </location>
</feature>
<dbReference type="InterPro" id="IPR012340">
    <property type="entry name" value="NA-bd_OB-fold"/>
</dbReference>
<evidence type="ECO:0000256" key="4">
    <source>
        <dbReference type="ARBA" id="ARBA00023136"/>
    </source>
</evidence>
<dbReference type="GO" id="GO:0005886">
    <property type="term" value="C:plasma membrane"/>
    <property type="evidence" value="ECO:0007669"/>
    <property type="project" value="TreeGrafter"/>
</dbReference>
<dbReference type="AlphaFoldDB" id="A0A7K1LGS2"/>
<keyword evidence="3 5" id="KW-1133">Transmembrane helix</keyword>
<evidence type="ECO:0000313" key="7">
    <source>
        <dbReference type="EMBL" id="MUN54338.1"/>
    </source>
</evidence>
<dbReference type="Pfam" id="PF01957">
    <property type="entry name" value="NfeD"/>
    <property type="match status" value="1"/>
</dbReference>
<keyword evidence="8" id="KW-1185">Reference proteome</keyword>
<evidence type="ECO:0000256" key="5">
    <source>
        <dbReference type="SAM" id="Phobius"/>
    </source>
</evidence>
<accession>A0A7K1LGS2</accession>
<dbReference type="OrthoDB" id="3174252at2"/>
<evidence type="ECO:0000256" key="1">
    <source>
        <dbReference type="ARBA" id="ARBA00004141"/>
    </source>
</evidence>
<dbReference type="Gene3D" id="2.40.50.140">
    <property type="entry name" value="Nucleic acid-binding proteins"/>
    <property type="match status" value="1"/>
</dbReference>
<dbReference type="PANTHER" id="PTHR33507:SF3">
    <property type="entry name" value="INNER MEMBRANE PROTEIN YBBJ"/>
    <property type="match status" value="1"/>
</dbReference>
<proteinExistence type="predicted"/>
<name>A0A7K1LGS2_9MICC</name>
<evidence type="ECO:0000259" key="6">
    <source>
        <dbReference type="Pfam" id="PF01957"/>
    </source>
</evidence>
<evidence type="ECO:0000256" key="3">
    <source>
        <dbReference type="ARBA" id="ARBA00022989"/>
    </source>
</evidence>
<keyword evidence="2 5" id="KW-0812">Transmembrane</keyword>
<dbReference type="InterPro" id="IPR052165">
    <property type="entry name" value="Membrane_assoc_protease"/>
</dbReference>
<keyword evidence="4 5" id="KW-0472">Membrane</keyword>
<feature type="transmembrane region" description="Helical" evidence="5">
    <location>
        <begin position="60"/>
        <end position="80"/>
    </location>
</feature>
<gene>
    <name evidence="7" type="ORF">GMA10_03760</name>
</gene>
<evidence type="ECO:0000313" key="8">
    <source>
        <dbReference type="Proteomes" id="UP000462152"/>
    </source>
</evidence>